<dbReference type="AlphaFoldDB" id="A0A7E4VFQ6"/>
<reference evidence="2" key="1">
    <citation type="journal article" date="2013" name="Genetics">
        <title>The draft genome and transcriptome of Panagrellus redivivus are shaped by the harsh demands of a free-living lifestyle.</title>
        <authorList>
            <person name="Srinivasan J."/>
            <person name="Dillman A.R."/>
            <person name="Macchietto M.G."/>
            <person name="Heikkinen L."/>
            <person name="Lakso M."/>
            <person name="Fracchia K.M."/>
            <person name="Antoshechkin I."/>
            <person name="Mortazavi A."/>
            <person name="Wong G."/>
            <person name="Sternberg P.W."/>
        </authorList>
    </citation>
    <scope>NUCLEOTIDE SEQUENCE [LARGE SCALE GENOMIC DNA]</scope>
    <source>
        <strain evidence="2">MT8872</strain>
    </source>
</reference>
<dbReference type="PANTHER" id="PTHR11482:SF56">
    <property type="entry name" value="ANTIZYME INHIBITOR 1"/>
    <property type="match status" value="1"/>
</dbReference>
<dbReference type="InterPro" id="IPR000183">
    <property type="entry name" value="Orn/DAP/Arg_de-COase"/>
</dbReference>
<sequence>MPSCTRFFAAASVTVVDGAENCSRDFARNVAEMKTLQGDEQPFFVMNPGRVAAAVDNWFTMLPRVAPFYSLRCNDDPVMVRLLAADPRVGFLAVTREELDTAVAAVEPGRVLYANPLWTRGSLRNAVSAGVNFLTVQAASDLDRVSATAPNASLVLQIAVAGSTSELGAAPADVPAIFERAFDLGLDLCGLTVDLGSGRHNVSAYTTALRSAAELFNIGSQLGLKMDLLNLGGGFASAGSSFCEAASAINAGLDALFPSNIRVIAQPGRFFAADAFTLVTRIIGKREADLSTVTEDDFDAGTQAFVYQINEGFYGSFGCRLVANVEPSCSPLFDGSLTTDGYADRRFYGSVVGPTDDAFDVAQPLCHLRQMAVGDWLEWPAMGAYSRGNRASLGDVDIPIPAVYYHCNAAEWRHLERCASDECATSPAGLASTAMSLFDEADTDTIDDGFCGSNSDLSCSDGSAEEVWLADWHQYQLV</sequence>
<organism evidence="2 3">
    <name type="scientific">Panagrellus redivivus</name>
    <name type="common">Microworm</name>
    <dbReference type="NCBI Taxonomy" id="6233"/>
    <lineage>
        <taxon>Eukaryota</taxon>
        <taxon>Metazoa</taxon>
        <taxon>Ecdysozoa</taxon>
        <taxon>Nematoda</taxon>
        <taxon>Chromadorea</taxon>
        <taxon>Rhabditida</taxon>
        <taxon>Tylenchina</taxon>
        <taxon>Panagrolaimomorpha</taxon>
        <taxon>Panagrolaimoidea</taxon>
        <taxon>Panagrolaimidae</taxon>
        <taxon>Panagrellus</taxon>
    </lineage>
</organism>
<proteinExistence type="predicted"/>
<reference evidence="3" key="2">
    <citation type="submission" date="2020-10" db="UniProtKB">
        <authorList>
            <consortium name="WormBaseParasite"/>
        </authorList>
    </citation>
    <scope>IDENTIFICATION</scope>
</reference>
<dbReference type="GO" id="GO:0003824">
    <property type="term" value="F:catalytic activity"/>
    <property type="evidence" value="ECO:0007669"/>
    <property type="project" value="InterPro"/>
</dbReference>
<dbReference type="PRINTS" id="PR01179">
    <property type="entry name" value="ODADCRBXLASE"/>
</dbReference>
<dbReference type="InterPro" id="IPR022644">
    <property type="entry name" value="De-COase2_N"/>
</dbReference>
<protein>
    <submittedName>
        <fullName evidence="3">Orn_Arg_deC_N domain-containing protein</fullName>
    </submittedName>
</protein>
<dbReference type="SUPFAM" id="SSF50621">
    <property type="entry name" value="Alanine racemase C-terminal domain-like"/>
    <property type="match status" value="1"/>
</dbReference>
<dbReference type="SUPFAM" id="SSF51419">
    <property type="entry name" value="PLP-binding barrel"/>
    <property type="match status" value="1"/>
</dbReference>
<evidence type="ECO:0000313" key="3">
    <source>
        <dbReference type="WBParaSite" id="Pan_g20524.t2"/>
    </source>
</evidence>
<dbReference type="Gene3D" id="2.40.37.10">
    <property type="entry name" value="Lyase, Ornithine Decarboxylase, Chain A, domain 1"/>
    <property type="match status" value="1"/>
</dbReference>
<dbReference type="GO" id="GO:0006596">
    <property type="term" value="P:polyamine biosynthetic process"/>
    <property type="evidence" value="ECO:0007669"/>
    <property type="project" value="InterPro"/>
</dbReference>
<evidence type="ECO:0000313" key="2">
    <source>
        <dbReference type="Proteomes" id="UP000492821"/>
    </source>
</evidence>
<dbReference type="InterPro" id="IPR002433">
    <property type="entry name" value="Orn_de-COase"/>
</dbReference>
<name>A0A7E4VFQ6_PANRE</name>
<evidence type="ECO:0000259" key="1">
    <source>
        <dbReference type="Pfam" id="PF02784"/>
    </source>
</evidence>
<dbReference type="Proteomes" id="UP000492821">
    <property type="component" value="Unassembled WGS sequence"/>
</dbReference>
<accession>A0A7E4VFQ6</accession>
<dbReference type="InterPro" id="IPR029066">
    <property type="entry name" value="PLP-binding_barrel"/>
</dbReference>
<keyword evidence="2" id="KW-1185">Reference proteome</keyword>
<dbReference type="PRINTS" id="PR01182">
    <property type="entry name" value="ORNDCRBXLASE"/>
</dbReference>
<feature type="domain" description="Orn/DAP/Arg decarboxylase 2 N-terminal" evidence="1">
    <location>
        <begin position="50"/>
        <end position="273"/>
    </location>
</feature>
<dbReference type="PANTHER" id="PTHR11482">
    <property type="entry name" value="ARGININE/DIAMINOPIMELATE/ORNITHINE DECARBOXYLASE"/>
    <property type="match status" value="1"/>
</dbReference>
<dbReference type="InterPro" id="IPR009006">
    <property type="entry name" value="Ala_racemase/Decarboxylase_C"/>
</dbReference>
<dbReference type="Pfam" id="PF02784">
    <property type="entry name" value="Orn_Arg_deC_N"/>
    <property type="match status" value="1"/>
</dbReference>
<dbReference type="WBParaSite" id="Pan_g20524.t2">
    <property type="protein sequence ID" value="Pan_g20524.t2"/>
    <property type="gene ID" value="Pan_g20524"/>
</dbReference>
<dbReference type="Gene3D" id="3.20.20.10">
    <property type="entry name" value="Alanine racemase"/>
    <property type="match status" value="1"/>
</dbReference>